<proteinExistence type="predicted"/>
<reference evidence="1 2" key="1">
    <citation type="submission" date="2019-10" db="EMBL/GenBank/DDBJ databases">
        <title>Nocardia macrotermitis sp. nov. and Nocardia aurantia sp. nov., isolated from the gut of fungus growing-termite Macrotermes natalensis.</title>
        <authorList>
            <person name="Benndorf R."/>
            <person name="Schwitalla J."/>
            <person name="Martin K."/>
            <person name="De Beer W."/>
            <person name="Kaster A.-K."/>
            <person name="Vollmers J."/>
            <person name="Poulsen M."/>
            <person name="Beemelmanns C."/>
        </authorList>
    </citation>
    <scope>NUCLEOTIDE SEQUENCE [LARGE SCALE GENOMIC DNA]</scope>
    <source>
        <strain evidence="1 2">RB20</strain>
    </source>
</reference>
<gene>
    <name evidence="1" type="ORF">NRB20_69640</name>
</gene>
<name>A0A7K0DEB6_9NOCA</name>
<dbReference type="EMBL" id="WEGK01000023">
    <property type="protein sequence ID" value="MQY23831.1"/>
    <property type="molecule type" value="Genomic_DNA"/>
</dbReference>
<organism evidence="1 2">
    <name type="scientific">Nocardia macrotermitis</name>
    <dbReference type="NCBI Taxonomy" id="2585198"/>
    <lineage>
        <taxon>Bacteria</taxon>
        <taxon>Bacillati</taxon>
        <taxon>Actinomycetota</taxon>
        <taxon>Actinomycetes</taxon>
        <taxon>Mycobacteriales</taxon>
        <taxon>Nocardiaceae</taxon>
        <taxon>Nocardia</taxon>
    </lineage>
</organism>
<protein>
    <submittedName>
        <fullName evidence="1">Uncharacterized protein</fullName>
    </submittedName>
</protein>
<keyword evidence="2" id="KW-1185">Reference proteome</keyword>
<dbReference type="Proteomes" id="UP000438448">
    <property type="component" value="Unassembled WGS sequence"/>
</dbReference>
<dbReference type="AlphaFoldDB" id="A0A7K0DEB6"/>
<comment type="caution">
    <text evidence="1">The sequence shown here is derived from an EMBL/GenBank/DDBJ whole genome shotgun (WGS) entry which is preliminary data.</text>
</comment>
<accession>A0A7K0DEB6</accession>
<sequence length="38" mass="4380">MGIKPMREIEHEAEALRFRVGRAVLIEALWPLHVIKLG</sequence>
<evidence type="ECO:0000313" key="1">
    <source>
        <dbReference type="EMBL" id="MQY23831.1"/>
    </source>
</evidence>
<evidence type="ECO:0000313" key="2">
    <source>
        <dbReference type="Proteomes" id="UP000438448"/>
    </source>
</evidence>